<evidence type="ECO:0000313" key="5">
    <source>
        <dbReference type="EMBL" id="NYF37895.1"/>
    </source>
</evidence>
<dbReference type="PROSITE" id="PS50043">
    <property type="entry name" value="HTH_LUXR_2"/>
    <property type="match status" value="1"/>
</dbReference>
<evidence type="ECO:0000256" key="2">
    <source>
        <dbReference type="ARBA" id="ARBA00022840"/>
    </source>
</evidence>
<evidence type="ECO:0000256" key="1">
    <source>
        <dbReference type="ARBA" id="ARBA00022741"/>
    </source>
</evidence>
<keyword evidence="5" id="KW-0238">DNA-binding</keyword>
<dbReference type="PROSITE" id="PS00622">
    <property type="entry name" value="HTH_LUXR_1"/>
    <property type="match status" value="1"/>
</dbReference>
<keyword evidence="1" id="KW-0547">Nucleotide-binding</keyword>
<dbReference type="GO" id="GO:0006355">
    <property type="term" value="P:regulation of DNA-templated transcription"/>
    <property type="evidence" value="ECO:0007669"/>
    <property type="project" value="InterPro"/>
</dbReference>
<feature type="region of interest" description="Disordered" evidence="3">
    <location>
        <begin position="1"/>
        <end position="63"/>
    </location>
</feature>
<evidence type="ECO:0000313" key="6">
    <source>
        <dbReference type="Proteomes" id="UP000576393"/>
    </source>
</evidence>
<dbReference type="AlphaFoldDB" id="A0A852UW74"/>
<evidence type="ECO:0000259" key="4">
    <source>
        <dbReference type="PROSITE" id="PS50043"/>
    </source>
</evidence>
<dbReference type="InterPro" id="IPR041664">
    <property type="entry name" value="AAA_16"/>
</dbReference>
<dbReference type="GO" id="GO:0005524">
    <property type="term" value="F:ATP binding"/>
    <property type="evidence" value="ECO:0007669"/>
    <property type="project" value="UniProtKB-KW"/>
</dbReference>
<dbReference type="GO" id="GO:0004016">
    <property type="term" value="F:adenylate cyclase activity"/>
    <property type="evidence" value="ECO:0007669"/>
    <property type="project" value="TreeGrafter"/>
</dbReference>
<reference evidence="5 6" key="1">
    <citation type="submission" date="2020-07" db="EMBL/GenBank/DDBJ databases">
        <title>Sequencing the genomes of 1000 actinobacteria strains.</title>
        <authorList>
            <person name="Klenk H.-P."/>
        </authorList>
    </citation>
    <scope>NUCLEOTIDE SEQUENCE [LARGE SCALE GENOMIC DNA]</scope>
    <source>
        <strain evidence="5 6">DSM 45763</strain>
    </source>
</reference>
<name>A0A852UW74_9ACTN</name>
<comment type="caution">
    <text evidence="5">The sequence shown here is derived from an EMBL/GenBank/DDBJ whole genome shotgun (WGS) entry which is preliminary data.</text>
</comment>
<dbReference type="EMBL" id="JACCCO010000001">
    <property type="protein sequence ID" value="NYF37895.1"/>
    <property type="molecule type" value="Genomic_DNA"/>
</dbReference>
<dbReference type="SUPFAM" id="SSF46894">
    <property type="entry name" value="C-terminal effector domain of the bipartite response regulators"/>
    <property type="match status" value="1"/>
</dbReference>
<dbReference type="Pfam" id="PF13191">
    <property type="entry name" value="AAA_16"/>
    <property type="match status" value="1"/>
</dbReference>
<dbReference type="InterPro" id="IPR000792">
    <property type="entry name" value="Tscrpt_reg_LuxR_C"/>
</dbReference>
<keyword evidence="6" id="KW-1185">Reference proteome</keyword>
<protein>
    <submittedName>
        <fullName evidence="5">DNA-binding CsgD family transcriptional regulator</fullName>
    </submittedName>
</protein>
<dbReference type="PRINTS" id="PR00038">
    <property type="entry name" value="HTHLUXR"/>
</dbReference>
<feature type="domain" description="HTH luxR-type" evidence="4">
    <location>
        <begin position="882"/>
        <end position="947"/>
    </location>
</feature>
<sequence>MTTPRLPSPVPPPARPPSTPEGGPSASGRSASPGGWPPAPGATPTAGGTPPPAATPPLKGRNEDRRVLDDLLAAARTGRSGALVLQGDPGIGKSALLEYAAARAEGLRVLRSAGVETEAEMPFAALHQLLRPELARVRALPGPQALALNGALGLGDAAGDDRFLIALATLSLLSEIAEDGPLLCLVDDAHWLDRASADALLFAARRLDAEGVALVFAARDGFDAPGLAGRRLGPLDAGAAAELLAERDPHLAEGVRNRVLAESRGNPLALIELPRTADPFTPMPLPRRIQEAYEARIAGLPDGARSMILLVAAEDTGDLGTVLRAAGRLGLDAADLGVAERAGFLTVGGGAAAFVHPLMRAAATHSAPFDRRLAVHRALADALDGEDDRRAWHLAAAAFGPDEQAAAALERSAGRARERHGHAAAAAALERAAELTADPGPLARRLTEAAMAAADAGLPERAQALAERAVRLVEEPRSIARLAELRARIAFERGSVHTAHDILLSGADRVAELDPVAAGLMLVDAGRNAWQLSDPRRVEEAAARLRRLRLRPEDGLDAAVDAVEAAAVSLNAGPAGALPAMRPLARDARGIERGSYGLRINGAFVAGLVGEFETQRQISVALVEECRTLGMTGLLPIAYVTLAGAELYLGRFRSAAADAAEGLRIAADTGQPHRTGYLEGILAWIAAVEGDEGRCAGLAVRCADHFAATGIANGLAWSEWALAALDLSLGRHTRALDRLEAALTGPVRHQIQAVYFAPDQIEAAVRAGLPDRAKEPLERLAEWVDVARLDWADAVLARCRALLEPDDEIFSAALRPHGRPLERARAGLGYGEWLRRERRRRDARPHLRAALETFQRLGAGPWARRAAAELRAAGEATAAPAASDRLAALSPQELQIVRLAVTGLTNREIGARLFVSPKTVSHHLYRAFPKLGVSSRVELARLGPDLDPDTAT</sequence>
<dbReference type="PANTHER" id="PTHR16305">
    <property type="entry name" value="TESTICULAR SOLUBLE ADENYLYL CYCLASE"/>
    <property type="match status" value="1"/>
</dbReference>
<dbReference type="CDD" id="cd06170">
    <property type="entry name" value="LuxR_C_like"/>
    <property type="match status" value="1"/>
</dbReference>
<proteinExistence type="predicted"/>
<dbReference type="RefSeq" id="WP_179817737.1">
    <property type="nucleotide sequence ID" value="NZ_JACCCO010000001.1"/>
</dbReference>
<organism evidence="5 6">
    <name type="scientific">Streptosporangium sandarakinum</name>
    <dbReference type="NCBI Taxonomy" id="1260955"/>
    <lineage>
        <taxon>Bacteria</taxon>
        <taxon>Bacillati</taxon>
        <taxon>Actinomycetota</taxon>
        <taxon>Actinomycetes</taxon>
        <taxon>Streptosporangiales</taxon>
        <taxon>Streptosporangiaceae</taxon>
        <taxon>Streptosporangium</taxon>
    </lineage>
</organism>
<dbReference type="GO" id="GO:0005737">
    <property type="term" value="C:cytoplasm"/>
    <property type="evidence" value="ECO:0007669"/>
    <property type="project" value="TreeGrafter"/>
</dbReference>
<dbReference type="Proteomes" id="UP000576393">
    <property type="component" value="Unassembled WGS sequence"/>
</dbReference>
<dbReference type="SMART" id="SM00421">
    <property type="entry name" value="HTH_LUXR"/>
    <property type="match status" value="1"/>
</dbReference>
<gene>
    <name evidence="5" type="ORF">HDA43_000054</name>
</gene>
<dbReference type="InterPro" id="IPR016032">
    <property type="entry name" value="Sig_transdc_resp-reg_C-effctor"/>
</dbReference>
<keyword evidence="2" id="KW-0067">ATP-binding</keyword>
<dbReference type="InterPro" id="IPR027417">
    <property type="entry name" value="P-loop_NTPase"/>
</dbReference>
<dbReference type="PANTHER" id="PTHR16305:SF35">
    <property type="entry name" value="TRANSCRIPTIONAL ACTIVATOR DOMAIN"/>
    <property type="match status" value="1"/>
</dbReference>
<feature type="compositionally biased region" description="Low complexity" evidence="3">
    <location>
        <begin position="20"/>
        <end position="34"/>
    </location>
</feature>
<dbReference type="InterPro" id="IPR036388">
    <property type="entry name" value="WH-like_DNA-bd_sf"/>
</dbReference>
<dbReference type="SUPFAM" id="SSF52540">
    <property type="entry name" value="P-loop containing nucleoside triphosphate hydrolases"/>
    <property type="match status" value="1"/>
</dbReference>
<feature type="compositionally biased region" description="Pro residues" evidence="3">
    <location>
        <begin position="1"/>
        <end position="19"/>
    </location>
</feature>
<dbReference type="Pfam" id="PF00196">
    <property type="entry name" value="GerE"/>
    <property type="match status" value="1"/>
</dbReference>
<dbReference type="GO" id="GO:0003677">
    <property type="term" value="F:DNA binding"/>
    <property type="evidence" value="ECO:0007669"/>
    <property type="project" value="UniProtKB-KW"/>
</dbReference>
<accession>A0A852UW74</accession>
<dbReference type="Gene3D" id="1.10.10.10">
    <property type="entry name" value="Winged helix-like DNA-binding domain superfamily/Winged helix DNA-binding domain"/>
    <property type="match status" value="1"/>
</dbReference>
<evidence type="ECO:0000256" key="3">
    <source>
        <dbReference type="SAM" id="MobiDB-lite"/>
    </source>
</evidence>